<dbReference type="PANTHER" id="PTHR33630">
    <property type="entry name" value="CUTINASE RV1984C-RELATED-RELATED"/>
    <property type="match status" value="1"/>
</dbReference>
<comment type="caution">
    <text evidence="6">The sequence shown here is derived from an EMBL/GenBank/DDBJ whole genome shotgun (WGS) entry which is preliminary data.</text>
</comment>
<proteinExistence type="inferred from homology"/>
<feature type="signal peptide" evidence="5">
    <location>
        <begin position="1"/>
        <end position="37"/>
    </location>
</feature>
<evidence type="ECO:0000313" key="6">
    <source>
        <dbReference type="EMBL" id="ORA07285.1"/>
    </source>
</evidence>
<dbReference type="STRING" id="564198.BST17_02165"/>
<evidence type="ECO:0000313" key="7">
    <source>
        <dbReference type="Proteomes" id="UP000192366"/>
    </source>
</evidence>
<keyword evidence="7" id="KW-1185">Reference proteome</keyword>
<dbReference type="Gene3D" id="3.40.50.1820">
    <property type="entry name" value="alpha/beta hydrolase"/>
    <property type="match status" value="1"/>
</dbReference>
<keyword evidence="5" id="KW-0732">Signal</keyword>
<keyword evidence="4" id="KW-1015">Disulfide bond</keyword>
<evidence type="ECO:0000256" key="2">
    <source>
        <dbReference type="ARBA" id="ARBA00022487"/>
    </source>
</evidence>
<gene>
    <name evidence="6" type="ORF">BST17_02165</name>
</gene>
<dbReference type="RefSeq" id="WP_083055111.1">
    <property type="nucleotide sequence ID" value="NZ_JACKVM010000014.1"/>
</dbReference>
<sequence>MTRAQQHRITGPAAVLAVAAAAAASTLLPGFAPPASAEPACPDVGVVFARGTTERPGAGSVGTAFVDALRAQAGGKTVESYPVNYPASQNWPTVVVGVNDAGNQIRRIAAECPDTSVVLGGFSQGAAVAQLVTADPPTIPPNSFAFGTTTPLAPDVADHVDAVVLFGKPNDRMLFLIGQPNVPIGAAYLPKTLDLCAINDPICSGGLDPVAHNLYTANGMVTQAADFAAGRV</sequence>
<name>A0A1W9Z4N9_MYCBA</name>
<evidence type="ECO:0000256" key="4">
    <source>
        <dbReference type="ARBA" id="ARBA00023157"/>
    </source>
</evidence>
<dbReference type="InterPro" id="IPR029058">
    <property type="entry name" value="AB_hydrolase_fold"/>
</dbReference>
<dbReference type="Pfam" id="PF01083">
    <property type="entry name" value="Cutinase"/>
    <property type="match status" value="1"/>
</dbReference>
<evidence type="ECO:0000256" key="3">
    <source>
        <dbReference type="ARBA" id="ARBA00022801"/>
    </source>
</evidence>
<dbReference type="Proteomes" id="UP000192366">
    <property type="component" value="Unassembled WGS sequence"/>
</dbReference>
<dbReference type="GO" id="GO:0052689">
    <property type="term" value="F:carboxylic ester hydrolase activity"/>
    <property type="evidence" value="ECO:0007669"/>
    <property type="project" value="UniProtKB-KW"/>
</dbReference>
<dbReference type="PANTHER" id="PTHR33630:SF9">
    <property type="entry name" value="CUTINASE 4"/>
    <property type="match status" value="1"/>
</dbReference>
<evidence type="ECO:0008006" key="8">
    <source>
        <dbReference type="Google" id="ProtNLM"/>
    </source>
</evidence>
<keyword evidence="2" id="KW-0719">Serine esterase</keyword>
<dbReference type="EMBL" id="MVHJ01000001">
    <property type="protein sequence ID" value="ORA07285.1"/>
    <property type="molecule type" value="Genomic_DNA"/>
</dbReference>
<protein>
    <recommendedName>
        <fullName evidence="8">Cutinase family protein</fullName>
    </recommendedName>
</protein>
<reference evidence="6 7" key="1">
    <citation type="submission" date="2017-02" db="EMBL/GenBank/DDBJ databases">
        <title>The new phylogeny of genus Mycobacterium.</title>
        <authorList>
            <person name="Tortoli E."/>
            <person name="Trovato A."/>
            <person name="Cirillo D.M."/>
        </authorList>
    </citation>
    <scope>NUCLEOTIDE SEQUENCE [LARGE SCALE GENOMIC DNA]</scope>
    <source>
        <strain evidence="6 7">DSM 45578</strain>
    </source>
</reference>
<dbReference type="SMART" id="SM01110">
    <property type="entry name" value="Cutinase"/>
    <property type="match status" value="1"/>
</dbReference>
<dbReference type="OrthoDB" id="3690529at2"/>
<comment type="similarity">
    <text evidence="1">Belongs to the cutinase family.</text>
</comment>
<dbReference type="InterPro" id="IPR000675">
    <property type="entry name" value="Cutinase/axe"/>
</dbReference>
<evidence type="ECO:0000256" key="5">
    <source>
        <dbReference type="SAM" id="SignalP"/>
    </source>
</evidence>
<evidence type="ECO:0000256" key="1">
    <source>
        <dbReference type="ARBA" id="ARBA00007534"/>
    </source>
</evidence>
<feature type="chain" id="PRO_5012800624" description="Cutinase family protein" evidence="5">
    <location>
        <begin position="38"/>
        <end position="232"/>
    </location>
</feature>
<organism evidence="6 7">
    <name type="scientific">Mycolicibacterium bacteremicum</name>
    <name type="common">Mycobacterium bacteremicum</name>
    <dbReference type="NCBI Taxonomy" id="564198"/>
    <lineage>
        <taxon>Bacteria</taxon>
        <taxon>Bacillati</taxon>
        <taxon>Actinomycetota</taxon>
        <taxon>Actinomycetes</taxon>
        <taxon>Mycobacteriales</taxon>
        <taxon>Mycobacteriaceae</taxon>
        <taxon>Mycolicibacterium</taxon>
    </lineage>
</organism>
<accession>A0A1W9Z4N9</accession>
<dbReference type="SUPFAM" id="SSF53474">
    <property type="entry name" value="alpha/beta-Hydrolases"/>
    <property type="match status" value="1"/>
</dbReference>
<dbReference type="AlphaFoldDB" id="A0A1W9Z4N9"/>
<keyword evidence="3" id="KW-0378">Hydrolase</keyword>